<dbReference type="Pfam" id="PF14529">
    <property type="entry name" value="Exo_endo_phos_2"/>
    <property type="match status" value="1"/>
</dbReference>
<dbReference type="InterPro" id="IPR005135">
    <property type="entry name" value="Endo/exonuclease/phosphatase"/>
</dbReference>
<name>A0ABM3K595_BACDO</name>
<organism evidence="2 3">
    <name type="scientific">Bactrocera dorsalis</name>
    <name type="common">Oriental fruit fly</name>
    <name type="synonym">Dacus dorsalis</name>
    <dbReference type="NCBI Taxonomy" id="27457"/>
    <lineage>
        <taxon>Eukaryota</taxon>
        <taxon>Metazoa</taxon>
        <taxon>Ecdysozoa</taxon>
        <taxon>Arthropoda</taxon>
        <taxon>Hexapoda</taxon>
        <taxon>Insecta</taxon>
        <taxon>Pterygota</taxon>
        <taxon>Neoptera</taxon>
        <taxon>Endopterygota</taxon>
        <taxon>Diptera</taxon>
        <taxon>Brachycera</taxon>
        <taxon>Muscomorpha</taxon>
        <taxon>Tephritoidea</taxon>
        <taxon>Tephritidae</taxon>
        <taxon>Bactrocera</taxon>
        <taxon>Bactrocera</taxon>
    </lineage>
</organism>
<feature type="domain" description="Endonuclease/exonuclease/phosphatase" evidence="1">
    <location>
        <begin position="191"/>
        <end position="307"/>
    </location>
</feature>
<protein>
    <submittedName>
        <fullName evidence="3">Uncharacterized protein LOC125779367 isoform X1</fullName>
    </submittedName>
</protein>
<dbReference type="GeneID" id="125779367"/>
<dbReference type="RefSeq" id="XP_049316655.1">
    <property type="nucleotide sequence ID" value="XM_049460698.1"/>
</dbReference>
<reference evidence="3" key="1">
    <citation type="submission" date="2025-08" db="UniProtKB">
        <authorList>
            <consortium name="RefSeq"/>
        </authorList>
    </citation>
    <scope>IDENTIFICATION</scope>
    <source>
        <tissue evidence="3">Adult</tissue>
    </source>
</reference>
<keyword evidence="2" id="KW-1185">Reference proteome</keyword>
<evidence type="ECO:0000259" key="1">
    <source>
        <dbReference type="Pfam" id="PF14529"/>
    </source>
</evidence>
<dbReference type="SUPFAM" id="SSF56219">
    <property type="entry name" value="DNase I-like"/>
    <property type="match status" value="1"/>
</dbReference>
<sequence length="358" mass="41213">MQKIRFFINLSNNINLKAQNNVYSALNNHSFVSKGKSFASQFYNVDSNNRYSQSPNMRKPKLIEDLLSLNECFNLLWIILKTGYNNSWITVILYLNLSKDDLRDQCCQLLLKLVTFNVGSLINKLRVLELQLILLLFRKLILTQIFPFLQDIFLYIRNNITHSRIYSPYAQFSSLFIKVQVIINSRKTDLLIVNVYIPSNMSVNNLQQGLNVLANFSSNFVASILGGDFNAKCVDWGDSQTNSNGTSLSDWLQSSDQNLVRFCGRKPSYPGGQSYLDHFLLSSHIIAFNIKNYKVFLGSSFSDHLPLILYIEISNVDLLFNCAKFIVKTDCEHLLQMISIRIWLKDFLQQILISLILK</sequence>
<evidence type="ECO:0000313" key="3">
    <source>
        <dbReference type="RefSeq" id="XP_049316655.1"/>
    </source>
</evidence>
<accession>A0ABM3K595</accession>
<proteinExistence type="predicted"/>
<gene>
    <name evidence="3" type="primary">LOC125779367</name>
</gene>
<dbReference type="Proteomes" id="UP001652620">
    <property type="component" value="Chromosome 6"/>
</dbReference>
<evidence type="ECO:0000313" key="2">
    <source>
        <dbReference type="Proteomes" id="UP001652620"/>
    </source>
</evidence>
<dbReference type="InterPro" id="IPR036691">
    <property type="entry name" value="Endo/exonu/phosph_ase_sf"/>
</dbReference>
<dbReference type="Gene3D" id="3.60.10.10">
    <property type="entry name" value="Endonuclease/exonuclease/phosphatase"/>
    <property type="match status" value="1"/>
</dbReference>